<sequence>MAALSGGEDVRIVDIRALLKAHAAKSELQTTFHGCIKHVLIPEMNPPADLKEALRMIFSTSSHEVQMGQLQQFVGYLYSQTNHQRVRWLLSLLASLSASGIIACRAVCEQLLSHLDPSNLLFWAEALRTVKEIVGGVDYKGCRDLMKLLFDRFHRIPRSLPSPQLSTVAAGRDLLAYILDRNAALLPAYFAYDEICRHYPDKTRPPHWLLQEAIAPLHMSMKTLADLVSGVVLPYLRPVLSVSNMSLTTWKLEPDKYCCSMEGLLPYGEVFMAPQTEVLYHVIAQPNSRDAVHSMLGMNRQQMQPCPMVEEALVRLAVVAMEMVENVERGEEGEERVREVWSQLANKLVFFYFLQLINITSVINLLRQKLSSSHCRKGRSWLMWSLLHFVTSTVQSKLPAQQQPSATSTAAQLQKEFVPILNLFSLLYPDREPLPPPDPTRLEAVLDTAMASIWVVYSSRAAADGVELPRPVPYILTAQIKWLMEQSESLPPASNLSTDHTVALLLSVYSNNTEVSSKLLNILIDAVAPSSSSGTTPDLCMLPLRSLSTIAMHAKIRLMDKVKHHLVQVAEASKQLPSGHPPTITPALLETYSRLLIWLGTRNFQTHLIPAVFKSQAWPVLHALLEVIAYRVHLQLQYSYRFQLLQQLHTVVGVSIIPTQLFVCAENTTLRLIQGLSSPEFLLQLAKLYASDPKPLLSQESEELNRVFVCVLAKSMHISNLDTTNWLESFMRAVFTAAPQSWPEATSRFFPASLRQLCSALHTADYQVALVSKAEEEYRKFNVARGKANERELIQTYTDSESASLFLCVLWQQLLETGTLSSTCIKIVQRTQAKKLAAYARKMVDYIVFTCPSPSSAPQFNSVVAYLNELVWKYHIFPLDRLLLCMVMRGYDGRYATIGLSLIHNMLLTNQDLQTRVTSLVENVRPDHWNCQNWHSIHTEFLHSFPETFHPELPGVPATTSSTMTMYFGNVCFRFLPVLCLYLNRLLEIPEMAALHLEETLDKFGCLFAFHAHPANHLYTTLHYYLMSLQERPELKKKLVATVMGSQRRIRNLKWYFSPLFCEFLCAVEPVSGWTPPTQYYRSLLDKLVKGLEPFSLSAPSCDWQCSEFSGSLPLSLTCACVELLGLPLGGTQVACQLLKALYSMAEDKDSHEDVLPLINALALIFISLPDCYQSVLYDSVLKVLETLGPETRVSPTPVRGTPSCLLSLMHSFWLHGNLGLLLALPQWLQLQVGGVVSNEGQLLYVLQLLGPILHRVIAEKPKLLLDIVMEIYRLLKVVDQRQKGLLQHSDIICDFLYHIKYRHIGHAHGKKEEIEQLVTSLHLPLKTRLRFLTHSLAENAD</sequence>
<keyword evidence="5" id="KW-0804">Transcription</keyword>
<proteinExistence type="inferred from homology"/>
<comment type="similarity">
    <text evidence="2">Belongs to the Mediator complex subunit 23 family.</text>
</comment>
<dbReference type="EMBL" id="CASHTH010000015">
    <property type="protein sequence ID" value="CAI7989002.1"/>
    <property type="molecule type" value="Genomic_DNA"/>
</dbReference>
<comment type="subcellular location">
    <subcellularLocation>
        <location evidence="1">Nucleus</location>
    </subcellularLocation>
</comment>
<evidence type="ECO:0000256" key="2">
    <source>
        <dbReference type="ARBA" id="ARBA00010222"/>
    </source>
</evidence>
<evidence type="ECO:0000256" key="1">
    <source>
        <dbReference type="ARBA" id="ARBA00004123"/>
    </source>
</evidence>
<dbReference type="GO" id="GO:0016592">
    <property type="term" value="C:mediator complex"/>
    <property type="evidence" value="ECO:0007669"/>
    <property type="project" value="TreeGrafter"/>
</dbReference>
<dbReference type="PANTHER" id="PTHR12691">
    <property type="entry name" value="MEDIATOR OF RNA POLYMERASE II TRANSCRIPTION SUBUNIT 23"/>
    <property type="match status" value="1"/>
</dbReference>
<keyword evidence="6" id="KW-0539">Nucleus</keyword>
<evidence type="ECO:0000256" key="7">
    <source>
        <dbReference type="ARBA" id="ARBA00031961"/>
    </source>
</evidence>
<evidence type="ECO:0000256" key="3">
    <source>
        <dbReference type="ARBA" id="ARBA00019696"/>
    </source>
</evidence>
<name>A0AA35VRE3_GEOBA</name>
<evidence type="ECO:0000256" key="4">
    <source>
        <dbReference type="ARBA" id="ARBA00023015"/>
    </source>
</evidence>
<dbReference type="PANTHER" id="PTHR12691:SF10">
    <property type="entry name" value="MEDIATOR OF RNA POLYMERASE II TRANSCRIPTION SUBUNIT 23"/>
    <property type="match status" value="1"/>
</dbReference>
<dbReference type="Pfam" id="PF11573">
    <property type="entry name" value="Med23"/>
    <property type="match status" value="1"/>
</dbReference>
<protein>
    <recommendedName>
        <fullName evidence="3">Mediator of RNA polymerase II transcription subunit 23</fullName>
    </recommendedName>
    <alternativeName>
        <fullName evidence="7">Mediator complex subunit 23</fullName>
    </alternativeName>
</protein>
<keyword evidence="9" id="KW-1185">Reference proteome</keyword>
<keyword evidence="4" id="KW-0805">Transcription regulation</keyword>
<dbReference type="GO" id="GO:0005667">
    <property type="term" value="C:transcription regulator complex"/>
    <property type="evidence" value="ECO:0007669"/>
    <property type="project" value="TreeGrafter"/>
</dbReference>
<evidence type="ECO:0000313" key="8">
    <source>
        <dbReference type="EMBL" id="CAI7989002.1"/>
    </source>
</evidence>
<evidence type="ECO:0000313" key="9">
    <source>
        <dbReference type="Proteomes" id="UP001174909"/>
    </source>
</evidence>
<dbReference type="GO" id="GO:0006357">
    <property type="term" value="P:regulation of transcription by RNA polymerase II"/>
    <property type="evidence" value="ECO:0007669"/>
    <property type="project" value="TreeGrafter"/>
</dbReference>
<dbReference type="InterPro" id="IPR021629">
    <property type="entry name" value="Mediator_Med23"/>
</dbReference>
<dbReference type="GO" id="GO:0010628">
    <property type="term" value="P:positive regulation of gene expression"/>
    <property type="evidence" value="ECO:0007669"/>
    <property type="project" value="TreeGrafter"/>
</dbReference>
<gene>
    <name evidence="8" type="ORF">GBAR_LOCUS96</name>
</gene>
<evidence type="ECO:0000256" key="6">
    <source>
        <dbReference type="ARBA" id="ARBA00023242"/>
    </source>
</evidence>
<evidence type="ECO:0000256" key="5">
    <source>
        <dbReference type="ARBA" id="ARBA00023163"/>
    </source>
</evidence>
<reference evidence="8" key="1">
    <citation type="submission" date="2023-03" db="EMBL/GenBank/DDBJ databases">
        <authorList>
            <person name="Steffen K."/>
            <person name="Cardenas P."/>
        </authorList>
    </citation>
    <scope>NUCLEOTIDE SEQUENCE</scope>
</reference>
<dbReference type="Proteomes" id="UP001174909">
    <property type="component" value="Unassembled WGS sequence"/>
</dbReference>
<accession>A0AA35VRE3</accession>
<organism evidence="8 9">
    <name type="scientific">Geodia barretti</name>
    <name type="common">Barrett's horny sponge</name>
    <dbReference type="NCBI Taxonomy" id="519541"/>
    <lineage>
        <taxon>Eukaryota</taxon>
        <taxon>Metazoa</taxon>
        <taxon>Porifera</taxon>
        <taxon>Demospongiae</taxon>
        <taxon>Heteroscleromorpha</taxon>
        <taxon>Tetractinellida</taxon>
        <taxon>Astrophorina</taxon>
        <taxon>Geodiidae</taxon>
        <taxon>Geodia</taxon>
    </lineage>
</organism>
<comment type="caution">
    <text evidence="8">The sequence shown here is derived from an EMBL/GenBank/DDBJ whole genome shotgun (WGS) entry which is preliminary data.</text>
</comment>